<accession>A0AA90Y218</accession>
<feature type="region of interest" description="Disordered" evidence="5">
    <location>
        <begin position="73"/>
        <end position="103"/>
    </location>
</feature>
<keyword evidence="2" id="KW-0800">Toxin</keyword>
<name>A0AA90Y218_9GAMM</name>
<evidence type="ECO:0000313" key="8">
    <source>
        <dbReference type="Proteomes" id="UP000698240"/>
    </source>
</evidence>
<feature type="domain" description="VENN motif-containing" evidence="6">
    <location>
        <begin position="289"/>
        <end position="339"/>
    </location>
</feature>
<feature type="region of interest" description="Disordered" evidence="5">
    <location>
        <begin position="377"/>
        <end position="418"/>
    </location>
</feature>
<gene>
    <name evidence="7" type="ORF">HB980_21270</name>
</gene>
<dbReference type="RefSeq" id="WP_167311607.1">
    <property type="nucleotide sequence ID" value="NZ_JAASAN010000023.1"/>
</dbReference>
<evidence type="ECO:0000259" key="6">
    <source>
        <dbReference type="Pfam" id="PF04829"/>
    </source>
</evidence>
<keyword evidence="3" id="KW-1266">Target cell cytoplasm</keyword>
<keyword evidence="4" id="KW-0843">Virulence</keyword>
<feature type="compositionally biased region" description="Gly residues" evidence="5">
    <location>
        <begin position="401"/>
        <end position="412"/>
    </location>
</feature>
<evidence type="ECO:0000313" key="7">
    <source>
        <dbReference type="EMBL" id="NIL29058.1"/>
    </source>
</evidence>
<evidence type="ECO:0000256" key="1">
    <source>
        <dbReference type="ARBA" id="ARBA00004219"/>
    </source>
</evidence>
<reference evidence="7" key="1">
    <citation type="submission" date="2020-03" db="EMBL/GenBank/DDBJ databases">
        <authorList>
            <person name="Kislichkina A."/>
            <person name="Dentovskaya S."/>
            <person name="Shaikhutdinov R."/>
            <person name="Ivanov S."/>
            <person name="Sizova A."/>
            <person name="Solomentsev V."/>
            <person name="Bogun A."/>
        </authorList>
    </citation>
    <scope>NUCLEOTIDE SEQUENCE</scope>
    <source>
        <strain evidence="7">SCPM-O-B-8025</strain>
    </source>
</reference>
<dbReference type="Proteomes" id="UP000698240">
    <property type="component" value="Unassembled WGS sequence"/>
</dbReference>
<dbReference type="GO" id="GO:0090729">
    <property type="term" value="F:toxin activity"/>
    <property type="evidence" value="ECO:0007669"/>
    <property type="project" value="UniProtKB-KW"/>
</dbReference>
<dbReference type="CDD" id="cd20724">
    <property type="entry name" value="CdiA-CT_Kp342-like"/>
    <property type="match status" value="1"/>
</dbReference>
<dbReference type="InterPro" id="IPR006914">
    <property type="entry name" value="VENN_dom"/>
</dbReference>
<evidence type="ECO:0000256" key="2">
    <source>
        <dbReference type="ARBA" id="ARBA00022656"/>
    </source>
</evidence>
<proteinExistence type="predicted"/>
<evidence type="ECO:0000256" key="5">
    <source>
        <dbReference type="SAM" id="MobiDB-lite"/>
    </source>
</evidence>
<dbReference type="EMBL" id="JAASAN010000023">
    <property type="protein sequence ID" value="NIL29058.1"/>
    <property type="molecule type" value="Genomic_DNA"/>
</dbReference>
<evidence type="ECO:0000256" key="3">
    <source>
        <dbReference type="ARBA" id="ARBA00022913"/>
    </source>
</evidence>
<comment type="caution">
    <text evidence="7">The sequence shown here is derived from an EMBL/GenBank/DDBJ whole genome shotgun (WGS) entry which is preliminary data.</text>
</comment>
<dbReference type="Pfam" id="PF04829">
    <property type="entry name" value="PT-VENN"/>
    <property type="match status" value="1"/>
</dbReference>
<organism evidence="7 8">
    <name type="scientific">Yersinia massiliensis</name>
    <dbReference type="NCBI Taxonomy" id="419257"/>
    <lineage>
        <taxon>Bacteria</taxon>
        <taxon>Pseudomonadati</taxon>
        <taxon>Pseudomonadota</taxon>
        <taxon>Gammaproteobacteria</taxon>
        <taxon>Enterobacterales</taxon>
        <taxon>Yersiniaceae</taxon>
        <taxon>Yersinia</taxon>
    </lineage>
</organism>
<evidence type="ECO:0000256" key="4">
    <source>
        <dbReference type="ARBA" id="ARBA00023026"/>
    </source>
</evidence>
<comment type="subcellular location">
    <subcellularLocation>
        <location evidence="1">Target cell</location>
        <location evidence="1">Target cell cytoplasm</location>
    </subcellularLocation>
</comment>
<protein>
    <submittedName>
        <fullName evidence="7">VENN motif pre-toxin domain-containing protein</fullName>
    </submittedName>
</protein>
<feature type="non-terminal residue" evidence="7">
    <location>
        <position position="1"/>
    </location>
</feature>
<sequence>ADKSKNSLDTGTLGFSNIENKADFKAEHQGGSLSTGGPVGSDLLSNLGSVVLSGLGNDGHADGTTQSAIADGTITIRDTDKQQQNVDDLSRDTDNANGSIGPIFDKEKEQNRLREAQLIGEIGGQAMDIARTQGDIIATKAANERMKNVTQEDIAAAEKQWAKANPDKVPTAEDINNQIYQTAYNQAFNESGLGTGGAVQRAMQAATAAVQGLAGGDMAAALANGAAPYITKLIADTLPDDPVSRTLAHAVVNAALAAAQGNNALVGAGGAVTGELIGMIALNAYGKPVSELSETEKQKVSALATLAAGLAGGLIGDSTADTVAGAQTGKTVVENNALGCSTLTCLNNPLDLSKPTLGGVGAVFGAAGGVAIADALNGDKENESGPNIGKDLTEADKAELGGTGSGTPGGLGPEDEENARSNDLVIDEKKYDYLFGNSASNPHNAARSNQLASTMENLGIYNDAGGQRILAEHFKATANTPRNVINTFSNEFGTFEVRESLLMGPSGKAARLQTTFEILPNGSRKFVTTIPK</sequence>
<dbReference type="AlphaFoldDB" id="A0AA90Y218"/>